<comment type="caution">
    <text evidence="2">The sequence shown here is derived from an EMBL/GenBank/DDBJ whole genome shotgun (WGS) entry which is preliminary data.</text>
</comment>
<dbReference type="SUPFAM" id="SSF52540">
    <property type="entry name" value="P-loop containing nucleoside triphosphate hydrolases"/>
    <property type="match status" value="1"/>
</dbReference>
<accession>A0AAV8EYJ5</accession>
<protein>
    <submittedName>
        <fullName evidence="2">Disease resistance protein RGA2</fullName>
    </submittedName>
</protein>
<dbReference type="PANTHER" id="PTHR36766:SF40">
    <property type="entry name" value="DISEASE RESISTANCE PROTEIN RGA3"/>
    <property type="match status" value="1"/>
</dbReference>
<dbReference type="InterPro" id="IPR002182">
    <property type="entry name" value="NB-ARC"/>
</dbReference>
<sequence>MDASSQGLKAVAHEAEEALDELKLNSISKAVETETTTRSVKKARYCSSLPDPYLFRLSMLDGKKLKEILEKMEAIVSEMRQFGFFKTSQPMTVINPLGIGHMRSAESESTVVIGRSDDLEKIVATILGQAQSEAKAVAVLPILGEDGFGKATLTQLIYTDVRIQSHFQVKSWVRIYDKLNIAHVTKLITDLTTMGRVPVLMDAMDLIRQCLQAELTGKRYLLVLINVLNEKTDNWEQLKPVLDCGRPGSMIFVTTRSYKVVSIMGTMTEYILKELNDDDLWGIFRQRAFGMGVDERPKLVEID</sequence>
<dbReference type="Gene3D" id="3.40.50.300">
    <property type="entry name" value="P-loop containing nucleotide triphosphate hydrolases"/>
    <property type="match status" value="1"/>
</dbReference>
<dbReference type="Pfam" id="PF00931">
    <property type="entry name" value="NB-ARC"/>
    <property type="match status" value="1"/>
</dbReference>
<evidence type="ECO:0000313" key="3">
    <source>
        <dbReference type="Proteomes" id="UP001140206"/>
    </source>
</evidence>
<dbReference type="EMBL" id="JAMFTS010000002">
    <property type="protein sequence ID" value="KAJ4783393.1"/>
    <property type="molecule type" value="Genomic_DNA"/>
</dbReference>
<dbReference type="GO" id="GO:0043531">
    <property type="term" value="F:ADP binding"/>
    <property type="evidence" value="ECO:0007669"/>
    <property type="project" value="InterPro"/>
</dbReference>
<gene>
    <name evidence="2" type="ORF">LUZ62_034639</name>
</gene>
<evidence type="ECO:0000313" key="2">
    <source>
        <dbReference type="EMBL" id="KAJ4783393.1"/>
    </source>
</evidence>
<evidence type="ECO:0000259" key="1">
    <source>
        <dbReference type="Pfam" id="PF00931"/>
    </source>
</evidence>
<reference evidence="2" key="1">
    <citation type="submission" date="2022-08" db="EMBL/GenBank/DDBJ databases">
        <authorList>
            <person name="Marques A."/>
        </authorList>
    </citation>
    <scope>NUCLEOTIDE SEQUENCE</scope>
    <source>
        <strain evidence="2">RhyPub2mFocal</strain>
        <tissue evidence="2">Leaves</tissue>
    </source>
</reference>
<dbReference type="PANTHER" id="PTHR36766">
    <property type="entry name" value="PLANT BROAD-SPECTRUM MILDEW RESISTANCE PROTEIN RPW8"/>
    <property type="match status" value="1"/>
</dbReference>
<organism evidence="2 3">
    <name type="scientific">Rhynchospora pubera</name>
    <dbReference type="NCBI Taxonomy" id="906938"/>
    <lineage>
        <taxon>Eukaryota</taxon>
        <taxon>Viridiplantae</taxon>
        <taxon>Streptophyta</taxon>
        <taxon>Embryophyta</taxon>
        <taxon>Tracheophyta</taxon>
        <taxon>Spermatophyta</taxon>
        <taxon>Magnoliopsida</taxon>
        <taxon>Liliopsida</taxon>
        <taxon>Poales</taxon>
        <taxon>Cyperaceae</taxon>
        <taxon>Cyperoideae</taxon>
        <taxon>Rhynchosporeae</taxon>
        <taxon>Rhynchospora</taxon>
    </lineage>
</organism>
<feature type="domain" description="NB-ARC" evidence="1">
    <location>
        <begin position="121"/>
        <end position="291"/>
    </location>
</feature>
<dbReference type="AlphaFoldDB" id="A0AAV8EYJ5"/>
<keyword evidence="3" id="KW-1185">Reference proteome</keyword>
<dbReference type="Proteomes" id="UP001140206">
    <property type="component" value="Chromosome 2"/>
</dbReference>
<proteinExistence type="predicted"/>
<dbReference type="InterPro" id="IPR027417">
    <property type="entry name" value="P-loop_NTPase"/>
</dbReference>
<name>A0AAV8EYJ5_9POAL</name>